<evidence type="ECO:0000313" key="3">
    <source>
        <dbReference type="Proteomes" id="UP001597314"/>
    </source>
</evidence>
<proteinExistence type="predicted"/>
<accession>A0ABW5AKW4</accession>
<dbReference type="RefSeq" id="WP_378477948.1">
    <property type="nucleotide sequence ID" value="NZ_JBHUIW010000011.1"/>
</dbReference>
<keyword evidence="3" id="KW-1185">Reference proteome</keyword>
<evidence type="ECO:0000313" key="2">
    <source>
        <dbReference type="EMBL" id="MFD2182775.1"/>
    </source>
</evidence>
<protein>
    <recommendedName>
        <fullName evidence="4">Oxaloacetate decarboxylase gamma chain</fullName>
    </recommendedName>
</protein>
<gene>
    <name evidence="2" type="ORF">ACFSOX_11470</name>
</gene>
<evidence type="ECO:0008006" key="4">
    <source>
        <dbReference type="Google" id="ProtNLM"/>
    </source>
</evidence>
<reference evidence="3" key="1">
    <citation type="journal article" date="2019" name="Int. J. Syst. Evol. Microbiol.">
        <title>The Global Catalogue of Microorganisms (GCM) 10K type strain sequencing project: providing services to taxonomists for standard genome sequencing and annotation.</title>
        <authorList>
            <consortium name="The Broad Institute Genomics Platform"/>
            <consortium name="The Broad Institute Genome Sequencing Center for Infectious Disease"/>
            <person name="Wu L."/>
            <person name="Ma J."/>
        </authorList>
    </citation>
    <scope>NUCLEOTIDE SEQUENCE [LARGE SCALE GENOMIC DNA]</scope>
    <source>
        <strain evidence="3">CGMCC 1.6774</strain>
    </source>
</reference>
<dbReference type="Proteomes" id="UP001597314">
    <property type="component" value="Unassembled WGS sequence"/>
</dbReference>
<dbReference type="EMBL" id="JBHUIW010000011">
    <property type="protein sequence ID" value="MFD2182775.1"/>
    <property type="molecule type" value="Genomic_DNA"/>
</dbReference>
<name>A0ABW5AKW4_9BRAD</name>
<feature type="transmembrane region" description="Helical" evidence="1">
    <location>
        <begin position="12"/>
        <end position="38"/>
    </location>
</feature>
<comment type="caution">
    <text evidence="2">The sequence shown here is derived from an EMBL/GenBank/DDBJ whole genome shotgun (WGS) entry which is preliminary data.</text>
</comment>
<keyword evidence="1" id="KW-0812">Transmembrane</keyword>
<keyword evidence="1" id="KW-0472">Membrane</keyword>
<organism evidence="2 3">
    <name type="scientific">Rhodoplanes azumiensis</name>
    <dbReference type="NCBI Taxonomy" id="1897628"/>
    <lineage>
        <taxon>Bacteria</taxon>
        <taxon>Pseudomonadati</taxon>
        <taxon>Pseudomonadota</taxon>
        <taxon>Alphaproteobacteria</taxon>
        <taxon>Hyphomicrobiales</taxon>
        <taxon>Nitrobacteraceae</taxon>
        <taxon>Rhodoplanes</taxon>
    </lineage>
</organism>
<keyword evidence="1" id="KW-1133">Transmembrane helix</keyword>
<sequence length="112" mass="11918">MGHLALSALGKGLFSFVLMAVLAAICAVIIRGIVLLLARSRPKAPVVAPQLTVPMPKPVGEEESDIVAAVIAAAAHVVTTPHRIVYLAEQKRSANWISEVRARHHGGHSPHR</sequence>
<evidence type="ECO:0000256" key="1">
    <source>
        <dbReference type="SAM" id="Phobius"/>
    </source>
</evidence>